<dbReference type="InterPro" id="IPR000210">
    <property type="entry name" value="BTB/POZ_dom"/>
</dbReference>
<dbReference type="Gene3D" id="2.120.10.80">
    <property type="entry name" value="Kelch-type beta propeller"/>
    <property type="match status" value="1"/>
</dbReference>
<accession>A0AAY4DRF8</accession>
<dbReference type="CDD" id="cd14733">
    <property type="entry name" value="BACK"/>
    <property type="match status" value="1"/>
</dbReference>
<dbReference type="InterPro" id="IPR011333">
    <property type="entry name" value="SKP1/BTB/POZ_sf"/>
</dbReference>
<proteinExistence type="predicted"/>
<dbReference type="Gene3D" id="3.30.710.10">
    <property type="entry name" value="Potassium Channel Kv1.1, Chain A"/>
    <property type="match status" value="1"/>
</dbReference>
<keyword evidence="1" id="KW-0880">Kelch repeat</keyword>
<dbReference type="AlphaFoldDB" id="A0AAY4DRF8"/>
<dbReference type="PANTHER" id="PTHR46375:SF3">
    <property type="entry name" value="KELCH REPEAT AND BTB DOMAIN-CONTAINING PROTEIN 13"/>
    <property type="match status" value="1"/>
</dbReference>
<organism evidence="4 5">
    <name type="scientific">Denticeps clupeoides</name>
    <name type="common">denticle herring</name>
    <dbReference type="NCBI Taxonomy" id="299321"/>
    <lineage>
        <taxon>Eukaryota</taxon>
        <taxon>Metazoa</taxon>
        <taxon>Chordata</taxon>
        <taxon>Craniata</taxon>
        <taxon>Vertebrata</taxon>
        <taxon>Euteleostomi</taxon>
        <taxon>Actinopterygii</taxon>
        <taxon>Neopterygii</taxon>
        <taxon>Teleostei</taxon>
        <taxon>Clupei</taxon>
        <taxon>Clupeiformes</taxon>
        <taxon>Denticipitoidei</taxon>
        <taxon>Denticipitidae</taxon>
        <taxon>Denticeps</taxon>
    </lineage>
</organism>
<dbReference type="SUPFAM" id="SSF54695">
    <property type="entry name" value="POZ domain"/>
    <property type="match status" value="1"/>
</dbReference>
<dbReference type="PANTHER" id="PTHR46375">
    <property type="entry name" value="KELCH REPEAT AND BTB DOMAIN-CONTAINING PROTEIN 13-RELATED"/>
    <property type="match status" value="1"/>
</dbReference>
<dbReference type="SUPFAM" id="SSF117281">
    <property type="entry name" value="Kelch motif"/>
    <property type="match status" value="1"/>
</dbReference>
<name>A0AAY4DRF8_9TELE</name>
<dbReference type="PROSITE" id="PS50097">
    <property type="entry name" value="BTB"/>
    <property type="match status" value="1"/>
</dbReference>
<evidence type="ECO:0000313" key="5">
    <source>
        <dbReference type="Proteomes" id="UP000694580"/>
    </source>
</evidence>
<feature type="domain" description="BTB" evidence="3">
    <location>
        <begin position="25"/>
        <end position="74"/>
    </location>
</feature>
<reference evidence="4" key="2">
    <citation type="submission" date="2025-08" db="UniProtKB">
        <authorList>
            <consortium name="Ensembl"/>
        </authorList>
    </citation>
    <scope>IDENTIFICATION</scope>
</reference>
<dbReference type="Pfam" id="PF00651">
    <property type="entry name" value="BTB"/>
    <property type="match status" value="1"/>
</dbReference>
<dbReference type="CDD" id="cd01165">
    <property type="entry name" value="BTB_POZ"/>
    <property type="match status" value="1"/>
</dbReference>
<evidence type="ECO:0000256" key="2">
    <source>
        <dbReference type="ARBA" id="ARBA00022737"/>
    </source>
</evidence>
<sequence length="414" mass="46331">AVGVATLMSARCDGPGGGGVDLDHMADCSEYFRALSRSSMREASETQVCLDHVPSAVFHSLLEFCFHGRFRVADAHLARHLQVSSYLLATPFTARCVERVSALLTEHNCPAYLELSERLGCPELRRAALWYLSAHLLELQRLHRGMSDAERGELVALRSRGSPRLCCLRKENLSCREGPESQAARRLYCLDEAGGGWSRAAELPFHADKWCFTTAVLHNYLYLIGGYRHLTRRGHAFKMASFRYNPLTREWASTAPRHFSAAACEGRVYAVGGCLYAAVERYDPWLDRWALVSPLPLSDFRFALSLSHDSPLTAALRHCLYVLGSVQATGEKLVLRYDARRGMGSGMVMNSQCVEELRLACWNGYSCMRFTSLALIYNSHKTTTHENTGTIELYITTEHLFPSPTIKQGKTHTT</sequence>
<gene>
    <name evidence="4" type="primary">LOC114766816</name>
</gene>
<reference evidence="4 5" key="1">
    <citation type="submission" date="2020-06" db="EMBL/GenBank/DDBJ databases">
        <authorList>
            <consortium name="Wellcome Sanger Institute Data Sharing"/>
        </authorList>
    </citation>
    <scope>NUCLEOTIDE SEQUENCE [LARGE SCALE GENOMIC DNA]</scope>
</reference>
<dbReference type="Pfam" id="PF01344">
    <property type="entry name" value="Kelch_1"/>
    <property type="match status" value="1"/>
</dbReference>
<evidence type="ECO:0000313" key="4">
    <source>
        <dbReference type="Ensembl" id="ENSDCDP00010047983.1"/>
    </source>
</evidence>
<dbReference type="GeneTree" id="ENSGT00940000156265"/>
<keyword evidence="2" id="KW-0677">Repeat</keyword>
<evidence type="ECO:0000256" key="1">
    <source>
        <dbReference type="ARBA" id="ARBA00022441"/>
    </source>
</evidence>
<dbReference type="InterPro" id="IPR006652">
    <property type="entry name" value="Kelch_1"/>
</dbReference>
<dbReference type="InterPro" id="IPR052392">
    <property type="entry name" value="Kelch-BTB_domain-containing"/>
</dbReference>
<dbReference type="Ensembl" id="ENSDCDT00010058242.1">
    <property type="protein sequence ID" value="ENSDCDP00010047983.1"/>
    <property type="gene ID" value="ENSDCDG00010028927.1"/>
</dbReference>
<reference evidence="4" key="3">
    <citation type="submission" date="2025-09" db="UniProtKB">
        <authorList>
            <consortium name="Ensembl"/>
        </authorList>
    </citation>
    <scope>IDENTIFICATION</scope>
</reference>
<dbReference type="Proteomes" id="UP000694580">
    <property type="component" value="Chromosome 17"/>
</dbReference>
<dbReference type="InterPro" id="IPR015915">
    <property type="entry name" value="Kelch-typ_b-propeller"/>
</dbReference>
<protein>
    <recommendedName>
        <fullName evidence="3">BTB domain-containing protein</fullName>
    </recommendedName>
</protein>
<keyword evidence="5" id="KW-1185">Reference proteome</keyword>
<evidence type="ECO:0000259" key="3">
    <source>
        <dbReference type="PROSITE" id="PS50097"/>
    </source>
</evidence>